<feature type="compositionally biased region" description="Basic and acidic residues" evidence="2">
    <location>
        <begin position="890"/>
        <end position="899"/>
    </location>
</feature>
<gene>
    <name evidence="3" type="primary">RvY_00506-1</name>
    <name evidence="3" type="synonym">RvY_00506.1</name>
    <name evidence="3" type="ORF">RvY_00506</name>
</gene>
<feature type="region of interest" description="Disordered" evidence="2">
    <location>
        <begin position="1"/>
        <end position="45"/>
    </location>
</feature>
<keyword evidence="4" id="KW-1185">Reference proteome</keyword>
<reference evidence="3 4" key="1">
    <citation type="journal article" date="2016" name="Nat. Commun.">
        <title>Extremotolerant tardigrade genome and improved radiotolerance of human cultured cells by tardigrade-unique protein.</title>
        <authorList>
            <person name="Hashimoto T."/>
            <person name="Horikawa D.D."/>
            <person name="Saito Y."/>
            <person name="Kuwahara H."/>
            <person name="Kozuka-Hata H."/>
            <person name="Shin-I T."/>
            <person name="Minakuchi Y."/>
            <person name="Ohishi K."/>
            <person name="Motoyama A."/>
            <person name="Aizu T."/>
            <person name="Enomoto A."/>
            <person name="Kondo K."/>
            <person name="Tanaka S."/>
            <person name="Hara Y."/>
            <person name="Koshikawa S."/>
            <person name="Sagara H."/>
            <person name="Miura T."/>
            <person name="Yokobori S."/>
            <person name="Miyagawa K."/>
            <person name="Suzuki Y."/>
            <person name="Kubo T."/>
            <person name="Oyama M."/>
            <person name="Kohara Y."/>
            <person name="Fujiyama A."/>
            <person name="Arakawa K."/>
            <person name="Katayama T."/>
            <person name="Toyoda A."/>
            <person name="Kunieda T."/>
        </authorList>
    </citation>
    <scope>NUCLEOTIDE SEQUENCE [LARGE SCALE GENOMIC DNA]</scope>
    <source>
        <strain evidence="3 4">YOKOZUNA-1</strain>
    </source>
</reference>
<feature type="compositionally biased region" description="Basic and acidic residues" evidence="2">
    <location>
        <begin position="911"/>
        <end position="959"/>
    </location>
</feature>
<feature type="compositionally biased region" description="Basic and acidic residues" evidence="2">
    <location>
        <begin position="617"/>
        <end position="630"/>
    </location>
</feature>
<evidence type="ECO:0000256" key="1">
    <source>
        <dbReference type="ARBA" id="ARBA00037957"/>
    </source>
</evidence>
<protein>
    <submittedName>
        <fullName evidence="3">Uncharacterized protein</fullName>
    </submittedName>
</protein>
<comment type="similarity">
    <text evidence="1">Belongs to the PC-esterase family.</text>
</comment>
<organism evidence="3 4">
    <name type="scientific">Ramazzottius varieornatus</name>
    <name type="common">Water bear</name>
    <name type="synonym">Tardigrade</name>
    <dbReference type="NCBI Taxonomy" id="947166"/>
    <lineage>
        <taxon>Eukaryota</taxon>
        <taxon>Metazoa</taxon>
        <taxon>Ecdysozoa</taxon>
        <taxon>Tardigrada</taxon>
        <taxon>Eutardigrada</taxon>
        <taxon>Parachela</taxon>
        <taxon>Hypsibioidea</taxon>
        <taxon>Ramazzottiidae</taxon>
        <taxon>Ramazzottius</taxon>
    </lineage>
</organism>
<evidence type="ECO:0000313" key="4">
    <source>
        <dbReference type="Proteomes" id="UP000186922"/>
    </source>
</evidence>
<feature type="compositionally biased region" description="Polar residues" evidence="2">
    <location>
        <begin position="875"/>
        <end position="884"/>
    </location>
</feature>
<feature type="region of interest" description="Disordered" evidence="2">
    <location>
        <begin position="1199"/>
        <end position="1240"/>
    </location>
</feature>
<evidence type="ECO:0000313" key="3">
    <source>
        <dbReference type="EMBL" id="GAU87694.1"/>
    </source>
</evidence>
<dbReference type="Proteomes" id="UP000186922">
    <property type="component" value="Unassembled WGS sequence"/>
</dbReference>
<feature type="compositionally biased region" description="Pro residues" evidence="2">
    <location>
        <begin position="960"/>
        <end position="991"/>
    </location>
</feature>
<feature type="region of interest" description="Disordered" evidence="2">
    <location>
        <begin position="482"/>
        <end position="503"/>
    </location>
</feature>
<dbReference type="PANTHER" id="PTHR14469:SF0">
    <property type="entry name" value="FAMILY WITH SEQUENCE SIMILARITY 113"/>
    <property type="match status" value="1"/>
</dbReference>
<feature type="compositionally biased region" description="Polar residues" evidence="2">
    <location>
        <begin position="1"/>
        <end position="11"/>
    </location>
</feature>
<name>A0A1D1UD03_RAMVA</name>
<accession>A0A1D1UD03</accession>
<dbReference type="Gene3D" id="3.40.50.1110">
    <property type="entry name" value="SGNH hydrolase"/>
    <property type="match status" value="1"/>
</dbReference>
<comment type="caution">
    <text evidence="3">The sequence shown here is derived from an EMBL/GenBank/DDBJ whole genome shotgun (WGS) entry which is preliminary data.</text>
</comment>
<proteinExistence type="inferred from homology"/>
<dbReference type="OrthoDB" id="9975373at2759"/>
<feature type="region of interest" description="Disordered" evidence="2">
    <location>
        <begin position="600"/>
        <end position="1033"/>
    </location>
</feature>
<feature type="compositionally biased region" description="Polar residues" evidence="2">
    <location>
        <begin position="681"/>
        <end position="690"/>
    </location>
</feature>
<dbReference type="InterPro" id="IPR036514">
    <property type="entry name" value="SGNH_hydro_sf"/>
</dbReference>
<evidence type="ECO:0000256" key="2">
    <source>
        <dbReference type="SAM" id="MobiDB-lite"/>
    </source>
</evidence>
<feature type="compositionally biased region" description="Polar residues" evidence="2">
    <location>
        <begin position="1021"/>
        <end position="1030"/>
    </location>
</feature>
<feature type="compositionally biased region" description="Basic residues" evidence="2">
    <location>
        <begin position="900"/>
        <end position="910"/>
    </location>
</feature>
<dbReference type="EMBL" id="BDGG01000001">
    <property type="protein sequence ID" value="GAU87694.1"/>
    <property type="molecule type" value="Genomic_DNA"/>
</dbReference>
<feature type="compositionally biased region" description="Low complexity" evidence="2">
    <location>
        <begin position="836"/>
        <end position="851"/>
    </location>
</feature>
<dbReference type="STRING" id="947166.A0A1D1UD03"/>
<dbReference type="SUPFAM" id="SSF52266">
    <property type="entry name" value="SGNH hydrolase"/>
    <property type="match status" value="1"/>
</dbReference>
<sequence>MDQNRRPSTSAGIPAATSAPSTSKNEPASSRGHRSRREEHEATKKKEWRLSNLIVRREPPTTSPRLALITDTYARSLVLTKPEVVGPLFSYYTLQEVRKILKGRMVLFIGDSVTRSVYKDLVHMCQASSLVYPFDLQKKGELRHEGDLLVKGSKLLGRAASKGIDFEEVRAYIPQPNPEFSTLLSFAFTTKMYNLNTKDTLENGYFSPQSKFGFPEIVFMNSCLWDMVRYRKYRDFKHFEPDYKSDVRKFIKLFLSLSEKRSYLIFLSTLPVGQYVSAAFLDDPKTAWGGQAQGTLWKYIKDSNKVVRDVVRTFRKEGHPVGYLDLYTLAENLDLKKQWLENDGTHWKPQAHRLFSYNILSLVAKLMKTKIPPKLEFEPYLNACDDLTRFDICVKWEITDFLRKSCMTMEQMVDMWEAQKNGATYVPPPPTLDVLGSRDVNMLNAPAIPPFSSLQKMEVDSPRDSPKTLSAVSTPAYVELEDGEVGDALSADPLPRTPNDTSEMSAGAEAETLWHKQQGTNTTLMAVENTMNETCQRTPEKDQDEPMDTFPVSPVNIQQGKVGSPDTEKAQEDSLPVADDTDNMWVAAFSPVETKAEKLAQNLPKNEKVSEQSPEIISKDAEENVKKFLPKEAPTYNVPSPKVSQSKPGGIEISSIKQTSQDKPVSALPVRTSVSVPKPGSQKTANQPTSAKPVDQAKPIRPSEPVKKPEAPKPLLPAVKAEHPLSWLPEAKRKSTLGQKPISVGLDKPKKPSEPLPSLGQVKLSSSATGAVPDAPKNTKPAVPPEARKKPVEVPAKSGMDKPAAVKEALPTARKTPPPSFCFAAKPEPVKTAEQVATPVPVTSVPSVKAVSEPKSRDSEAESRDSQKDHKDSCKPSSSGSKNGSRPRSRSRDRSERRRDRSRSRHRDRDRRRDDSRDRKRRDDSRDHDRSSSSRRREDSTERRKDSSDRYKSRAEPRPPAEPPKVRAPPPPADGPPPRRAQPPPPAPPPRYDNQSRSRGGFTNHFRAGSPSRSFFPPNQPNQQLTQGRPNQPVVFNQVEDIEDVEMEDVGAARVNYRDQAHFQQDLQYEGTRKPVYFDGDGVIETANNVQEEDLDGSFVEEMDDEMIAQQCDPLYGAHSGAPAPFRNVFLQNFSPQSAYSQDNFYPQQQATQSPVYNNVQNRYAQSYPVQQPPAQFAPRGFGGGVAGKLYDEYSRQEAPQNWNIPRTDGYQSPVVQNPRGSHSRPNSSDRRQGLFSLPPGEDLLELAPVFSPPPRQGLLEEIPRNHLTNLRAAAVAEDPYYQPQFPPQQPYEQVPQLYTPTVRLRGLQPQQPQPNLQAYGDRQLNQQPRDPFYDQNSYRSGANKGVPHRPHNTWVDDSWRL</sequence>
<feature type="region of interest" description="Disordered" evidence="2">
    <location>
        <begin position="1308"/>
        <end position="1362"/>
    </location>
</feature>
<dbReference type="PANTHER" id="PTHR14469">
    <property type="entry name" value="SARCOMA ANTIGEN NY-SAR-23"/>
    <property type="match status" value="1"/>
</dbReference>
<feature type="compositionally biased region" description="Polar residues" evidence="2">
    <location>
        <begin position="1199"/>
        <end position="1227"/>
    </location>
</feature>
<feature type="compositionally biased region" description="Basic and acidic residues" evidence="2">
    <location>
        <begin position="852"/>
        <end position="874"/>
    </location>
</feature>
<feature type="compositionally biased region" description="Polar residues" evidence="2">
    <location>
        <begin position="1324"/>
        <end position="1341"/>
    </location>
</feature>
<feature type="compositionally biased region" description="Polar residues" evidence="2">
    <location>
        <begin position="18"/>
        <end position="28"/>
    </location>
</feature>
<feature type="compositionally biased region" description="Basic and acidic residues" evidence="2">
    <location>
        <begin position="36"/>
        <end position="45"/>
    </location>
</feature>
<feature type="region of interest" description="Disordered" evidence="2">
    <location>
        <begin position="556"/>
        <end position="575"/>
    </location>
</feature>